<dbReference type="SMART" id="SM00558">
    <property type="entry name" value="JmjC"/>
    <property type="match status" value="1"/>
</dbReference>
<dbReference type="PANTHER" id="PTHR12461:SF105">
    <property type="entry name" value="HYPOXIA-INDUCIBLE FACTOR 1-ALPHA INHIBITOR"/>
    <property type="match status" value="1"/>
</dbReference>
<dbReference type="PATRIC" id="fig|45074.5.peg.2794"/>
<gene>
    <name evidence="2" type="ORF">Lsan_2596</name>
</gene>
<name>A0A0W0YK31_9GAMM</name>
<dbReference type="STRING" id="45074.Lsan_2596"/>
<feature type="domain" description="JmjC" evidence="1">
    <location>
        <begin position="100"/>
        <end position="253"/>
    </location>
</feature>
<evidence type="ECO:0000313" key="3">
    <source>
        <dbReference type="Proteomes" id="UP000054703"/>
    </source>
</evidence>
<dbReference type="RefSeq" id="WP_162265609.1">
    <property type="nucleotide sequence ID" value="NZ_CAAAIH010000032.1"/>
</dbReference>
<proteinExistence type="predicted"/>
<dbReference type="EMBL" id="LNYU01000078">
    <property type="protein sequence ID" value="KTD56974.1"/>
    <property type="molecule type" value="Genomic_DNA"/>
</dbReference>
<comment type="caution">
    <text evidence="2">The sequence shown here is derived from an EMBL/GenBank/DDBJ whole genome shotgun (WGS) entry which is preliminary data.</text>
</comment>
<reference evidence="2 3" key="1">
    <citation type="submission" date="2015-11" db="EMBL/GenBank/DDBJ databases">
        <title>Genomic analysis of 38 Legionella species identifies large and diverse effector repertoires.</title>
        <authorList>
            <person name="Burstein D."/>
            <person name="Amaro F."/>
            <person name="Zusman T."/>
            <person name="Lifshitz Z."/>
            <person name="Cohen O."/>
            <person name="Gilbert J.A."/>
            <person name="Pupko T."/>
            <person name="Shuman H.A."/>
            <person name="Segal G."/>
        </authorList>
    </citation>
    <scope>NUCLEOTIDE SEQUENCE [LARGE SCALE GENOMIC DNA]</scope>
    <source>
        <strain evidence="2 3">SC-63-C7</strain>
    </source>
</reference>
<dbReference type="AlphaFoldDB" id="A0A0W0YK31"/>
<evidence type="ECO:0000259" key="1">
    <source>
        <dbReference type="PROSITE" id="PS51184"/>
    </source>
</evidence>
<dbReference type="InterPro" id="IPR041667">
    <property type="entry name" value="Cupin_8"/>
</dbReference>
<dbReference type="PROSITE" id="PS51184">
    <property type="entry name" value="JMJC"/>
    <property type="match status" value="1"/>
</dbReference>
<dbReference type="PANTHER" id="PTHR12461">
    <property type="entry name" value="HYPOXIA-INDUCIBLE FACTOR 1 ALPHA INHIBITOR-RELATED"/>
    <property type="match status" value="1"/>
</dbReference>
<accession>A0A0W0YK31</accession>
<keyword evidence="3" id="KW-1185">Reference proteome</keyword>
<evidence type="ECO:0000313" key="2">
    <source>
        <dbReference type="EMBL" id="KTD56974.1"/>
    </source>
</evidence>
<dbReference type="Proteomes" id="UP000054703">
    <property type="component" value="Unassembled WGS sequence"/>
</dbReference>
<dbReference type="SUPFAM" id="SSF51197">
    <property type="entry name" value="Clavaminate synthase-like"/>
    <property type="match status" value="1"/>
</dbReference>
<dbReference type="Pfam" id="PF13621">
    <property type="entry name" value="Cupin_8"/>
    <property type="match status" value="1"/>
</dbReference>
<organism evidence="2 3">
    <name type="scientific">Legionella santicrucis</name>
    <dbReference type="NCBI Taxonomy" id="45074"/>
    <lineage>
        <taxon>Bacteria</taxon>
        <taxon>Pseudomonadati</taxon>
        <taxon>Pseudomonadota</taxon>
        <taxon>Gammaproteobacteria</taxon>
        <taxon>Legionellales</taxon>
        <taxon>Legionellaceae</taxon>
        <taxon>Legionella</taxon>
    </lineage>
</organism>
<sequence length="306" mass="35665">MLQTKPITEIYSQNNQELLQNIWQRTPIKINGLTKNWCALSWNFNFLVHRYGTRKIKILLNLPQYTGVLKGGQELYEQEMLFSEFVQKILEDNTSPCYLAYSKLTDLLAEEQQSFDFHQIIPCTDYPTSTRLWIGSANTCSGLHTDLKDNIFAQILGTKRVILIPTNNTHLVYPFLDNIVNSQVDPERLDAIKFPKFSKATIYETTVGPGDILFIPRGWWHYLRSESPSISINHWFGKPVSALNYLALLLRLGPAYISRTMIDFFRYGLLQKSYKKEFFFTPISTGERFYHWLRYGDFSKENDPSD</sequence>
<dbReference type="Gene3D" id="2.60.120.650">
    <property type="entry name" value="Cupin"/>
    <property type="match status" value="1"/>
</dbReference>
<protein>
    <recommendedName>
        <fullName evidence="1">JmjC domain-containing protein</fullName>
    </recommendedName>
</protein>
<dbReference type="InterPro" id="IPR003347">
    <property type="entry name" value="JmjC_dom"/>
</dbReference>